<dbReference type="AlphaFoldDB" id="A0A401J2H2"/>
<organism evidence="2 3">
    <name type="scientific">Sphingobium xenophagum</name>
    <dbReference type="NCBI Taxonomy" id="121428"/>
    <lineage>
        <taxon>Bacteria</taxon>
        <taxon>Pseudomonadati</taxon>
        <taxon>Pseudomonadota</taxon>
        <taxon>Alphaproteobacteria</taxon>
        <taxon>Sphingomonadales</taxon>
        <taxon>Sphingomonadaceae</taxon>
        <taxon>Sphingobium</taxon>
    </lineage>
</organism>
<protein>
    <submittedName>
        <fullName evidence="2">Uncharacterized protein</fullName>
    </submittedName>
</protein>
<sequence length="68" mass="7161">MEYRAVIGTSATSSHLPGTGARPTRHFLRRLLMVDMRAIPRAIFFAGAPGPGDCKGGASAIRVFMAGS</sequence>
<proteinExistence type="predicted"/>
<accession>A0A401J2H2</accession>
<evidence type="ECO:0000313" key="3">
    <source>
        <dbReference type="Proteomes" id="UP000290975"/>
    </source>
</evidence>
<keyword evidence="3" id="KW-1185">Reference proteome</keyword>
<dbReference type="Proteomes" id="UP000290975">
    <property type="component" value="Unassembled WGS sequence"/>
</dbReference>
<name>A0A401J2H2_SPHXE</name>
<dbReference type="EMBL" id="BBQY01000006">
    <property type="protein sequence ID" value="GBH30818.1"/>
    <property type="molecule type" value="Genomic_DNA"/>
</dbReference>
<feature type="region of interest" description="Disordered" evidence="1">
    <location>
        <begin position="1"/>
        <end position="21"/>
    </location>
</feature>
<evidence type="ECO:0000256" key="1">
    <source>
        <dbReference type="SAM" id="MobiDB-lite"/>
    </source>
</evidence>
<reference evidence="2 3" key="1">
    <citation type="submission" date="2014-12" db="EMBL/GenBank/DDBJ databases">
        <title>Whole genome sequencing of Sphingobium xenophagum OW59.</title>
        <authorList>
            <person name="Ohta Y."/>
            <person name="Nishi S."/>
            <person name="Hatada Y."/>
        </authorList>
    </citation>
    <scope>NUCLEOTIDE SEQUENCE [LARGE SCALE GENOMIC DNA]</scope>
    <source>
        <strain evidence="2 3">OW59</strain>
    </source>
</reference>
<comment type="caution">
    <text evidence="2">The sequence shown here is derived from an EMBL/GenBank/DDBJ whole genome shotgun (WGS) entry which is preliminary data.</text>
</comment>
<evidence type="ECO:0000313" key="2">
    <source>
        <dbReference type="EMBL" id="GBH30818.1"/>
    </source>
</evidence>
<gene>
    <name evidence="2" type="ORF">MBESOW_P2073</name>
</gene>